<evidence type="ECO:0000313" key="1">
    <source>
        <dbReference type="EMBL" id="GBO10255.1"/>
    </source>
</evidence>
<protein>
    <submittedName>
        <fullName evidence="1">Uncharacterized protein</fullName>
    </submittedName>
</protein>
<comment type="caution">
    <text evidence="1">The sequence shown here is derived from an EMBL/GenBank/DDBJ whole genome shotgun (WGS) entry which is preliminary data.</text>
</comment>
<accession>A0A4Y2UB76</accession>
<evidence type="ECO:0000313" key="2">
    <source>
        <dbReference type="Proteomes" id="UP000499080"/>
    </source>
</evidence>
<dbReference type="AlphaFoldDB" id="A0A4Y2UB76"/>
<sequence length="102" mass="11293">MTKPGNPLLLNTHGYSSDSTKGEEEIRLDLIILPETANFAAASDLTPGIIESCRNYIQSQKAKDVRKFRSSSTKITQISDYARGEIFINNKQHVSFSDADVS</sequence>
<gene>
    <name evidence="1" type="ORF">AVEN_167996_1</name>
</gene>
<dbReference type="Proteomes" id="UP000499080">
    <property type="component" value="Unassembled WGS sequence"/>
</dbReference>
<organism evidence="1 2">
    <name type="scientific">Araneus ventricosus</name>
    <name type="common">Orbweaver spider</name>
    <name type="synonym">Epeira ventricosa</name>
    <dbReference type="NCBI Taxonomy" id="182803"/>
    <lineage>
        <taxon>Eukaryota</taxon>
        <taxon>Metazoa</taxon>
        <taxon>Ecdysozoa</taxon>
        <taxon>Arthropoda</taxon>
        <taxon>Chelicerata</taxon>
        <taxon>Arachnida</taxon>
        <taxon>Araneae</taxon>
        <taxon>Araneomorphae</taxon>
        <taxon>Entelegynae</taxon>
        <taxon>Araneoidea</taxon>
        <taxon>Araneidae</taxon>
        <taxon>Araneus</taxon>
    </lineage>
</organism>
<keyword evidence="2" id="KW-1185">Reference proteome</keyword>
<proteinExistence type="predicted"/>
<dbReference type="EMBL" id="BGPR01035425">
    <property type="protein sequence ID" value="GBO10255.1"/>
    <property type="molecule type" value="Genomic_DNA"/>
</dbReference>
<reference evidence="1 2" key="1">
    <citation type="journal article" date="2019" name="Sci. Rep.">
        <title>Orb-weaving spider Araneus ventricosus genome elucidates the spidroin gene catalogue.</title>
        <authorList>
            <person name="Kono N."/>
            <person name="Nakamura H."/>
            <person name="Ohtoshi R."/>
            <person name="Moran D.A.P."/>
            <person name="Shinohara A."/>
            <person name="Yoshida Y."/>
            <person name="Fujiwara M."/>
            <person name="Mori M."/>
            <person name="Tomita M."/>
            <person name="Arakawa K."/>
        </authorList>
    </citation>
    <scope>NUCLEOTIDE SEQUENCE [LARGE SCALE GENOMIC DNA]</scope>
</reference>
<name>A0A4Y2UB76_ARAVE</name>